<gene>
    <name evidence="2" type="ORF">TIFTF001_032429</name>
</gene>
<evidence type="ECO:0000256" key="1">
    <source>
        <dbReference type="ARBA" id="ARBA00006974"/>
    </source>
</evidence>
<evidence type="ECO:0008006" key="4">
    <source>
        <dbReference type="Google" id="ProtNLM"/>
    </source>
</evidence>
<comment type="caution">
    <text evidence="2">The sequence shown here is derived from an EMBL/GenBank/DDBJ whole genome shotgun (WGS) entry which is preliminary data.</text>
</comment>
<evidence type="ECO:0000313" key="3">
    <source>
        <dbReference type="Proteomes" id="UP001187192"/>
    </source>
</evidence>
<reference evidence="2" key="1">
    <citation type="submission" date="2023-07" db="EMBL/GenBank/DDBJ databases">
        <title>draft genome sequence of fig (Ficus carica).</title>
        <authorList>
            <person name="Takahashi T."/>
            <person name="Nishimura K."/>
        </authorList>
    </citation>
    <scope>NUCLEOTIDE SEQUENCE</scope>
</reference>
<evidence type="ECO:0000313" key="2">
    <source>
        <dbReference type="EMBL" id="GMN63346.1"/>
    </source>
</evidence>
<organism evidence="2 3">
    <name type="scientific">Ficus carica</name>
    <name type="common">Common fig</name>
    <dbReference type="NCBI Taxonomy" id="3494"/>
    <lineage>
        <taxon>Eukaryota</taxon>
        <taxon>Viridiplantae</taxon>
        <taxon>Streptophyta</taxon>
        <taxon>Embryophyta</taxon>
        <taxon>Tracheophyta</taxon>
        <taxon>Spermatophyta</taxon>
        <taxon>Magnoliopsida</taxon>
        <taxon>eudicotyledons</taxon>
        <taxon>Gunneridae</taxon>
        <taxon>Pentapetalae</taxon>
        <taxon>rosids</taxon>
        <taxon>fabids</taxon>
        <taxon>Rosales</taxon>
        <taxon>Moraceae</taxon>
        <taxon>Ficeae</taxon>
        <taxon>Ficus</taxon>
    </lineage>
</organism>
<keyword evidence="3" id="KW-1185">Reference proteome</keyword>
<dbReference type="GO" id="GO:0009733">
    <property type="term" value="P:response to auxin"/>
    <property type="evidence" value="ECO:0007669"/>
    <property type="project" value="InterPro"/>
</dbReference>
<sequence>MGFCFPQAVNAKKILQRSLSNASQTASPVPDVPKRYLAVYVGDGTDMKRFVIPVSYLNKPTFQELLSQAEEEYGFDVTTPHGPLQLTSYLIIHLL</sequence>
<protein>
    <recommendedName>
        <fullName evidence="4">Small auxin up regulated protein</fullName>
    </recommendedName>
</protein>
<dbReference type="Proteomes" id="UP001187192">
    <property type="component" value="Unassembled WGS sequence"/>
</dbReference>
<comment type="similarity">
    <text evidence="1">Belongs to the ARG7 family.</text>
</comment>
<dbReference type="InterPro" id="IPR003676">
    <property type="entry name" value="SAUR_fam"/>
</dbReference>
<dbReference type="AlphaFoldDB" id="A0AA88E0C6"/>
<dbReference type="Pfam" id="PF02519">
    <property type="entry name" value="Auxin_inducible"/>
    <property type="match status" value="1"/>
</dbReference>
<dbReference type="EMBL" id="BTGU01000148">
    <property type="protein sequence ID" value="GMN63346.1"/>
    <property type="molecule type" value="Genomic_DNA"/>
</dbReference>
<proteinExistence type="inferred from homology"/>
<accession>A0AA88E0C6</accession>
<name>A0AA88E0C6_FICCA</name>
<dbReference type="PANTHER" id="PTHR31929">
    <property type="entry name" value="SAUR-LIKE AUXIN-RESPONSIVE PROTEIN FAMILY-RELATED"/>
    <property type="match status" value="1"/>
</dbReference>